<dbReference type="InterPro" id="IPR036942">
    <property type="entry name" value="Beta-barrel_TonB_sf"/>
</dbReference>
<evidence type="ECO:0000313" key="11">
    <source>
        <dbReference type="Proteomes" id="UP000405805"/>
    </source>
</evidence>
<feature type="region of interest" description="Disordered" evidence="8">
    <location>
        <begin position="1019"/>
        <end position="1039"/>
    </location>
</feature>
<dbReference type="NCBIfam" id="TIGR04057">
    <property type="entry name" value="SusC_RagA_signa"/>
    <property type="match status" value="1"/>
</dbReference>
<dbReference type="EMBL" id="VZBP01000126">
    <property type="protein sequence ID" value="MQO09944.1"/>
    <property type="molecule type" value="Genomic_DNA"/>
</dbReference>
<dbReference type="SUPFAM" id="SSF49464">
    <property type="entry name" value="Carboxypeptidase regulatory domain-like"/>
    <property type="match status" value="1"/>
</dbReference>
<dbReference type="FunFam" id="2.60.40.1120:FF:000003">
    <property type="entry name" value="Outer membrane protein Omp121"/>
    <property type="match status" value="1"/>
</dbReference>
<name>A0AA90VFP5_9BACT</name>
<dbReference type="InterPro" id="IPR011662">
    <property type="entry name" value="Secretin/TonB_short_N"/>
</dbReference>
<dbReference type="InterPro" id="IPR023997">
    <property type="entry name" value="TonB-dep_OMP_SusC/RagA_CS"/>
</dbReference>
<evidence type="ECO:0000256" key="7">
    <source>
        <dbReference type="PROSITE-ProRule" id="PRU01360"/>
    </source>
</evidence>
<dbReference type="AlphaFoldDB" id="A0AA90VFP5"/>
<keyword evidence="6 7" id="KW-0998">Cell outer membrane</keyword>
<dbReference type="GO" id="GO:0009279">
    <property type="term" value="C:cell outer membrane"/>
    <property type="evidence" value="ECO:0007669"/>
    <property type="project" value="UniProtKB-SubCell"/>
</dbReference>
<evidence type="ECO:0000256" key="5">
    <source>
        <dbReference type="ARBA" id="ARBA00023136"/>
    </source>
</evidence>
<dbReference type="NCBIfam" id="TIGR04056">
    <property type="entry name" value="OMP_RagA_SusC"/>
    <property type="match status" value="1"/>
</dbReference>
<dbReference type="SUPFAM" id="SSF56935">
    <property type="entry name" value="Porins"/>
    <property type="match status" value="1"/>
</dbReference>
<evidence type="ECO:0000256" key="6">
    <source>
        <dbReference type="ARBA" id="ARBA00023237"/>
    </source>
</evidence>
<organism evidence="10 11">
    <name type="scientific">Segatella copri</name>
    <dbReference type="NCBI Taxonomy" id="165179"/>
    <lineage>
        <taxon>Bacteria</taxon>
        <taxon>Pseudomonadati</taxon>
        <taxon>Bacteroidota</taxon>
        <taxon>Bacteroidia</taxon>
        <taxon>Bacteroidales</taxon>
        <taxon>Prevotellaceae</taxon>
        <taxon>Segatella</taxon>
    </lineage>
</organism>
<dbReference type="InterPro" id="IPR012910">
    <property type="entry name" value="Plug_dom"/>
</dbReference>
<feature type="domain" description="Secretin/TonB short N-terminal" evidence="9">
    <location>
        <begin position="69"/>
        <end position="119"/>
    </location>
</feature>
<comment type="similarity">
    <text evidence="7">Belongs to the TonB-dependent receptor family.</text>
</comment>
<keyword evidence="3 7" id="KW-1134">Transmembrane beta strand</keyword>
<dbReference type="Gene3D" id="2.40.170.20">
    <property type="entry name" value="TonB-dependent receptor, beta-barrel domain"/>
    <property type="match status" value="1"/>
</dbReference>
<dbReference type="Proteomes" id="UP000405805">
    <property type="component" value="Unassembled WGS sequence"/>
</dbReference>
<sequence length="1133" mass="125640">MNVLSKNQCKIMKFQFKKMTFSHCVTFFMLFWLMNVLCIVPANAQKVHMDGKSSTVHQVMTLIESQTGYKFFYNNQVNLSRIVTIKAKNENLTSVLKRLFDGTNVSYKIIDKTIVLSIKDQKNNRTATPANVGSTKKTKITGKVTDIEGEPIIGATIQVEGVKGAGAITDLDGHFSLDASENAKIIISYIGYTTKEVAIRGQKQIHVSLVENVKQINDVVVMAYGTQTKRDVTGSIGTIDFDDLSDIPAGQFSQKIQGKLAGVQVSQGTGVPGQGMSIKIRGAASLSTGATPLYVVDGFPIVGDINNINPNEIESMSILKDASATALYGSRAAFGVVMITTKKGKTGKVNVDVNAYMGIQSVPQKGRPDMMNGEEWAQFKKESYEDLGVAVPEVYQNPAQYGKGTDWYDAMLRNAVIQDYNVAIRGGSERFSTSLVLGYFNQDGIVLNSDYNRFSIRSNSEFNINKKVKLTFSVAPTYSFENRPSTDGAFFSGSGLLANAAITSPILKYQDENGNYPISVTTPGITSVDTPNWVRSIRDIKNRRTIKRLLANTSLEVKPIEGMLLKTSLGTDIGSEYHFTFQPSTAGRAFAAAPSAINANLFDANNRYYSWLWENTASYTKTFGNHKLDILGGFTVQRFRSDYSAISGSNFADDRVQTIDAALVKNNPTQDIQEWSMVSFLGRINYNYKEKYLLSASIRRDGSSRFGKENRWGNFPAISAGWLVNEEKFMKSLDWLSLFKIRASYGITGNNNIGNYTQYNVISNSNAVFGSSVASGIRVTNLGNVELGWEKTTEADFGVDLSFWNNRITFTYDYYNKTTRDLLYSLSVPRESGFSNFMGNVGKLRFWGHEFSINTHNLTGEFRWDTNFNISFSDNKVLALSGLSDQLVAYTGFVSTITKVGGRIGQFYGMIQDGVYKDQTDYDNSPKAVDSEVGTIKFRDVNGDKVITYDEVGGDKTEIGNPLPKFTYGLTNTFYYKNFDLSILATGSYGNKIATPMEQGMTNLDGLFNVLKEVKDRWRSPENPGAGKYGKTTGSTGRERDQFHSRYVKDGSYFMIKNITLGYTLPKNTIKFVNSLRVYASIQQPLVFSKYKYGNPEVGTNFDGSTPSSLLQGIDYSTYPVPRIFTLGLNLSL</sequence>
<dbReference type="Gene3D" id="2.170.130.10">
    <property type="entry name" value="TonB-dependent receptor, plug domain"/>
    <property type="match status" value="1"/>
</dbReference>
<dbReference type="Pfam" id="PF07660">
    <property type="entry name" value="STN"/>
    <property type="match status" value="1"/>
</dbReference>
<accession>A0AA90VFP5</accession>
<proteinExistence type="inferred from homology"/>
<dbReference type="PROSITE" id="PS00018">
    <property type="entry name" value="EF_HAND_1"/>
    <property type="match status" value="1"/>
</dbReference>
<dbReference type="Pfam" id="PF07715">
    <property type="entry name" value="Plug"/>
    <property type="match status" value="1"/>
</dbReference>
<evidence type="ECO:0000259" key="9">
    <source>
        <dbReference type="SMART" id="SM00965"/>
    </source>
</evidence>
<dbReference type="InterPro" id="IPR018247">
    <property type="entry name" value="EF_Hand_1_Ca_BS"/>
</dbReference>
<gene>
    <name evidence="10" type="ORF">F7D57_09550</name>
</gene>
<dbReference type="InterPro" id="IPR037066">
    <property type="entry name" value="Plug_dom_sf"/>
</dbReference>
<evidence type="ECO:0000256" key="3">
    <source>
        <dbReference type="ARBA" id="ARBA00022452"/>
    </source>
</evidence>
<dbReference type="InterPro" id="IPR023996">
    <property type="entry name" value="TonB-dep_OMP_SusC/RagA"/>
</dbReference>
<comment type="caution">
    <text evidence="10">The sequence shown here is derived from an EMBL/GenBank/DDBJ whole genome shotgun (WGS) entry which is preliminary data.</text>
</comment>
<protein>
    <submittedName>
        <fullName evidence="10">TonB-dependent receptor</fullName>
    </submittedName>
</protein>
<evidence type="ECO:0000256" key="8">
    <source>
        <dbReference type="SAM" id="MobiDB-lite"/>
    </source>
</evidence>
<dbReference type="Pfam" id="PF13715">
    <property type="entry name" value="CarbopepD_reg_2"/>
    <property type="match status" value="1"/>
</dbReference>
<evidence type="ECO:0000313" key="10">
    <source>
        <dbReference type="EMBL" id="MQO09944.1"/>
    </source>
</evidence>
<dbReference type="InterPro" id="IPR008969">
    <property type="entry name" value="CarboxyPept-like_regulatory"/>
</dbReference>
<dbReference type="SMART" id="SM00965">
    <property type="entry name" value="STN"/>
    <property type="match status" value="1"/>
</dbReference>
<keyword evidence="5 7" id="KW-0472">Membrane</keyword>
<evidence type="ECO:0000256" key="1">
    <source>
        <dbReference type="ARBA" id="ARBA00004571"/>
    </source>
</evidence>
<evidence type="ECO:0000256" key="2">
    <source>
        <dbReference type="ARBA" id="ARBA00022448"/>
    </source>
</evidence>
<dbReference type="Gene3D" id="2.60.40.1120">
    <property type="entry name" value="Carboxypeptidase-like, regulatory domain"/>
    <property type="match status" value="1"/>
</dbReference>
<evidence type="ECO:0000256" key="4">
    <source>
        <dbReference type="ARBA" id="ARBA00022692"/>
    </source>
</evidence>
<comment type="subcellular location">
    <subcellularLocation>
        <location evidence="1 7">Cell outer membrane</location>
        <topology evidence="1 7">Multi-pass membrane protein</topology>
    </subcellularLocation>
</comment>
<reference evidence="11" key="1">
    <citation type="submission" date="2019-09" db="EMBL/GenBank/DDBJ databases">
        <title>Distinct polysaccharide growth profiles of human intestinal Prevotella copri isolates.</title>
        <authorList>
            <person name="Fehlner-Peach H."/>
            <person name="Magnabosco C."/>
            <person name="Raghavan V."/>
            <person name="Scher J.U."/>
            <person name="Tett A."/>
            <person name="Cox L.M."/>
            <person name="Gottsegen C."/>
            <person name="Watters A."/>
            <person name="Wiltshire- Gordon J.D."/>
            <person name="Segata N."/>
            <person name="Bonneau R."/>
            <person name="Littman D.R."/>
        </authorList>
    </citation>
    <scope>NUCLEOTIDE SEQUENCE [LARGE SCALE GENOMIC DNA]</scope>
    <source>
        <strain evidence="11">iA624</strain>
    </source>
</reference>
<keyword evidence="4 7" id="KW-0812">Transmembrane</keyword>
<keyword evidence="10" id="KW-0675">Receptor</keyword>
<dbReference type="PROSITE" id="PS52016">
    <property type="entry name" value="TONB_DEPENDENT_REC_3"/>
    <property type="match status" value="1"/>
</dbReference>
<dbReference type="InterPro" id="IPR039426">
    <property type="entry name" value="TonB-dep_rcpt-like"/>
</dbReference>
<keyword evidence="2 7" id="KW-0813">Transport</keyword>